<evidence type="ECO:0000313" key="1">
    <source>
        <dbReference type="EMBL" id="KAK5893390.1"/>
    </source>
</evidence>
<sequence length="69" mass="7495">MSAIGAVQEVHFLLAVVAPPGRPGRSRSVEHDGPGILVCHLSHVTQDIFFCDNTKKPSAERDKGKEEEV</sequence>
<evidence type="ECO:0000313" key="2">
    <source>
        <dbReference type="Proteomes" id="UP001331515"/>
    </source>
</evidence>
<dbReference type="EMBL" id="JAURVH010001535">
    <property type="protein sequence ID" value="KAK5893390.1"/>
    <property type="molecule type" value="Genomic_DNA"/>
</dbReference>
<dbReference type="Proteomes" id="UP001331515">
    <property type="component" value="Unassembled WGS sequence"/>
</dbReference>
<dbReference type="AlphaFoldDB" id="A0AAN8BWY2"/>
<organism evidence="1 2">
    <name type="scientific">Champsocephalus gunnari</name>
    <name type="common">Mackerel icefish</name>
    <dbReference type="NCBI Taxonomy" id="52237"/>
    <lineage>
        <taxon>Eukaryota</taxon>
        <taxon>Metazoa</taxon>
        <taxon>Chordata</taxon>
        <taxon>Craniata</taxon>
        <taxon>Vertebrata</taxon>
        <taxon>Euteleostomi</taxon>
        <taxon>Actinopterygii</taxon>
        <taxon>Neopterygii</taxon>
        <taxon>Teleostei</taxon>
        <taxon>Neoteleostei</taxon>
        <taxon>Acanthomorphata</taxon>
        <taxon>Eupercaria</taxon>
        <taxon>Perciformes</taxon>
        <taxon>Notothenioidei</taxon>
        <taxon>Channichthyidae</taxon>
        <taxon>Champsocephalus</taxon>
    </lineage>
</organism>
<protein>
    <submittedName>
        <fullName evidence="1">Uncharacterized protein</fullName>
    </submittedName>
</protein>
<comment type="caution">
    <text evidence="1">The sequence shown here is derived from an EMBL/GenBank/DDBJ whole genome shotgun (WGS) entry which is preliminary data.</text>
</comment>
<proteinExistence type="predicted"/>
<keyword evidence="2" id="KW-1185">Reference proteome</keyword>
<accession>A0AAN8BWY2</accession>
<reference evidence="1 2" key="1">
    <citation type="journal article" date="2023" name="Mol. Biol. Evol.">
        <title>Genomics of Secondarily Temperate Adaptation in the Only Non-Antarctic Icefish.</title>
        <authorList>
            <person name="Rivera-Colon A.G."/>
            <person name="Rayamajhi N."/>
            <person name="Minhas B.F."/>
            <person name="Madrigal G."/>
            <person name="Bilyk K.T."/>
            <person name="Yoon V."/>
            <person name="Hune M."/>
            <person name="Gregory S."/>
            <person name="Cheng C.H.C."/>
            <person name="Catchen J.M."/>
        </authorList>
    </citation>
    <scope>NUCLEOTIDE SEQUENCE [LARGE SCALE GENOMIC DNA]</scope>
    <source>
        <tissue evidence="1">White muscle</tissue>
    </source>
</reference>
<gene>
    <name evidence="1" type="ORF">CgunFtcFv8_006266</name>
</gene>
<name>A0AAN8BWY2_CHAGU</name>